<dbReference type="PANTHER" id="PTHR43639:SF1">
    <property type="entry name" value="SHORT-CHAIN DEHYDROGENASE_REDUCTASE FAMILY PROTEIN"/>
    <property type="match status" value="1"/>
</dbReference>
<dbReference type="PRINTS" id="PR00081">
    <property type="entry name" value="GDHRDH"/>
</dbReference>
<evidence type="ECO:0000313" key="5">
    <source>
        <dbReference type="EMBL" id="QEC50550.1"/>
    </source>
</evidence>
<dbReference type="GO" id="GO:0016491">
    <property type="term" value="F:oxidoreductase activity"/>
    <property type="evidence" value="ECO:0007669"/>
    <property type="project" value="UniProtKB-KW"/>
</dbReference>
<comment type="similarity">
    <text evidence="1">Belongs to the short-chain dehydrogenases/reductases (SDR) family.</text>
</comment>
<evidence type="ECO:0000256" key="3">
    <source>
        <dbReference type="SAM" id="MobiDB-lite"/>
    </source>
</evidence>
<evidence type="ECO:0000256" key="2">
    <source>
        <dbReference type="ARBA" id="ARBA00023002"/>
    </source>
</evidence>
<protein>
    <submittedName>
        <fullName evidence="5">SDR family oxidoreductase</fullName>
    </submittedName>
</protein>
<evidence type="ECO:0000259" key="4">
    <source>
        <dbReference type="SMART" id="SM00822"/>
    </source>
</evidence>
<dbReference type="SUPFAM" id="SSF51735">
    <property type="entry name" value="NAD(P)-binding Rossmann-fold domains"/>
    <property type="match status" value="1"/>
</dbReference>
<keyword evidence="6" id="KW-1185">Reference proteome</keyword>
<evidence type="ECO:0000313" key="6">
    <source>
        <dbReference type="Proteomes" id="UP000321805"/>
    </source>
</evidence>
<dbReference type="SMART" id="SM00822">
    <property type="entry name" value="PKS_KR"/>
    <property type="match status" value="1"/>
</dbReference>
<feature type="region of interest" description="Disordered" evidence="3">
    <location>
        <begin position="1"/>
        <end position="33"/>
    </location>
</feature>
<dbReference type="OrthoDB" id="517007at2"/>
<dbReference type="CDD" id="cd05233">
    <property type="entry name" value="SDR_c"/>
    <property type="match status" value="1"/>
</dbReference>
<dbReference type="InterPro" id="IPR057326">
    <property type="entry name" value="KR_dom"/>
</dbReference>
<dbReference type="Proteomes" id="UP000321805">
    <property type="component" value="Chromosome"/>
</dbReference>
<sequence length="281" mass="28509">MARRPRTSWTTSRATPWPGSRERPSRGRGAEAVTAQGRRVAVVTGAGQGIGRGIAATLVARGLRVAVVDRHPDRAQATAAALGPAAVPVAADLLDEHAVAAMAATVLEALGRWDVLVNNAGALRLGSIGATTVADWDAVFDGCVKTAWLCTRAAAGPLAASGEGRIINVSSVVARGAASENLIAYTAAKGAVEALTVACARELGASGITVNAVCPGSIETPAWDRFPDPDGLRRARAAVAAVGRIGRPEEIGAAVAYLASPEAGFVTGQVLVVDGGRTDKL</sequence>
<keyword evidence="2" id="KW-0560">Oxidoreductase</keyword>
<name>A0A5B8UBY0_9ACTN</name>
<dbReference type="Pfam" id="PF13561">
    <property type="entry name" value="adh_short_C2"/>
    <property type="match status" value="1"/>
</dbReference>
<gene>
    <name evidence="5" type="ORF">FSW04_25170</name>
</gene>
<organism evidence="5 6">
    <name type="scientific">Baekduia soli</name>
    <dbReference type="NCBI Taxonomy" id="496014"/>
    <lineage>
        <taxon>Bacteria</taxon>
        <taxon>Bacillati</taxon>
        <taxon>Actinomycetota</taxon>
        <taxon>Thermoleophilia</taxon>
        <taxon>Solirubrobacterales</taxon>
        <taxon>Baekduiaceae</taxon>
        <taxon>Baekduia</taxon>
    </lineage>
</organism>
<dbReference type="KEGG" id="bsol:FSW04_25170"/>
<dbReference type="InterPro" id="IPR002347">
    <property type="entry name" value="SDR_fam"/>
</dbReference>
<dbReference type="InterPro" id="IPR036291">
    <property type="entry name" value="NAD(P)-bd_dom_sf"/>
</dbReference>
<proteinExistence type="inferred from homology"/>
<reference evidence="5 6" key="1">
    <citation type="journal article" date="2018" name="J. Microbiol.">
        <title>Baekduia soli gen. nov., sp. nov., a novel bacterium isolated from the soil of Baekdu Mountain and proposal of a novel family name, Baekduiaceae fam. nov.</title>
        <authorList>
            <person name="An D.S."/>
            <person name="Siddiqi M.Z."/>
            <person name="Kim K.H."/>
            <person name="Yu H.S."/>
            <person name="Im W.T."/>
        </authorList>
    </citation>
    <scope>NUCLEOTIDE SEQUENCE [LARGE SCALE GENOMIC DNA]</scope>
    <source>
        <strain evidence="5 6">BR7-21</strain>
    </source>
</reference>
<dbReference type="AlphaFoldDB" id="A0A5B8UBY0"/>
<dbReference type="FunFam" id="3.40.50.720:FF:000084">
    <property type="entry name" value="Short-chain dehydrogenase reductase"/>
    <property type="match status" value="1"/>
</dbReference>
<feature type="compositionally biased region" description="Basic and acidic residues" evidence="3">
    <location>
        <begin position="20"/>
        <end position="29"/>
    </location>
</feature>
<feature type="domain" description="Ketoreductase" evidence="4">
    <location>
        <begin position="39"/>
        <end position="216"/>
    </location>
</feature>
<dbReference type="PRINTS" id="PR00080">
    <property type="entry name" value="SDRFAMILY"/>
</dbReference>
<accession>A0A5B8UBY0</accession>
<dbReference type="PANTHER" id="PTHR43639">
    <property type="entry name" value="OXIDOREDUCTASE, SHORT-CHAIN DEHYDROGENASE/REDUCTASE FAMILY (AFU_ORTHOLOGUE AFUA_5G02870)"/>
    <property type="match status" value="1"/>
</dbReference>
<dbReference type="EMBL" id="CP042430">
    <property type="protein sequence ID" value="QEC50550.1"/>
    <property type="molecule type" value="Genomic_DNA"/>
</dbReference>
<evidence type="ECO:0000256" key="1">
    <source>
        <dbReference type="ARBA" id="ARBA00006484"/>
    </source>
</evidence>
<dbReference type="Gene3D" id="3.40.50.720">
    <property type="entry name" value="NAD(P)-binding Rossmann-like Domain"/>
    <property type="match status" value="1"/>
</dbReference>